<dbReference type="EMBL" id="PIPT01000013">
    <property type="protein sequence ID" value="RUO45843.1"/>
    <property type="molecule type" value="Genomic_DNA"/>
</dbReference>
<sequence>MVRSHTSCIGLRNIVTNKQTTNEANAIDAVITWVDGNDPQHQAKLNAYLETLGRQPKSASATRFRECGELDYCVASLLQYAPFIRTIYIVTDQQTPKLLQHYAGTPVAERIKVVDHQALFAGFGDVLPTFNSLTIETVLWRIPDLAEQFIYLNDDFLITKPLRQDDFFQNGKPVIRGNWQLQAEQRWTKRLQKWLGLGDRADDPSFKRSQELAAKRIGYDNKFYCIGHTPHPLLRSTYEKLYAEQPDGFAKNVSYRLRNEAQFSPIALAHHWQLQNHAAIEEHQLDCLNIKPKRYSAGKLETLLRDSQCRFACIQSLDLADEAQFAAVLAGLDSKIKLPYSLKN</sequence>
<dbReference type="GO" id="GO:0016772">
    <property type="term" value="F:transferase activity, transferring phosphorus-containing groups"/>
    <property type="evidence" value="ECO:0007669"/>
    <property type="project" value="InterPro"/>
</dbReference>
<accession>A0A432XAU2</accession>
<comment type="similarity">
    <text evidence="1">Belongs to the stealth family.</text>
</comment>
<dbReference type="InterPro" id="IPR047141">
    <property type="entry name" value="Stealth"/>
</dbReference>
<proteinExistence type="inferred from homology"/>
<feature type="domain" description="Stealth protein CR1 conserved region 1" evidence="5">
    <location>
        <begin position="27"/>
        <end position="52"/>
    </location>
</feature>
<gene>
    <name evidence="6" type="ORF">CWE21_13110</name>
</gene>
<evidence type="ECO:0000256" key="2">
    <source>
        <dbReference type="ARBA" id="ARBA00022679"/>
    </source>
</evidence>
<name>A0A432XAU2_9GAMM</name>
<dbReference type="Proteomes" id="UP000286678">
    <property type="component" value="Unassembled WGS sequence"/>
</dbReference>
<keyword evidence="2" id="KW-0808">Transferase</keyword>
<organism evidence="6 7">
    <name type="scientific">Pseudidiomarina aquimaris</name>
    <dbReference type="NCBI Taxonomy" id="641841"/>
    <lineage>
        <taxon>Bacteria</taxon>
        <taxon>Pseudomonadati</taxon>
        <taxon>Pseudomonadota</taxon>
        <taxon>Gammaproteobacteria</taxon>
        <taxon>Alteromonadales</taxon>
        <taxon>Idiomarinaceae</taxon>
        <taxon>Pseudidiomarina</taxon>
    </lineage>
</organism>
<evidence type="ECO:0000259" key="5">
    <source>
        <dbReference type="Pfam" id="PF17101"/>
    </source>
</evidence>
<dbReference type="PANTHER" id="PTHR24045:SF0">
    <property type="entry name" value="N-ACETYLGLUCOSAMINE-1-PHOSPHOTRANSFERASE SUBUNITS ALPHA_BETA"/>
    <property type="match status" value="1"/>
</dbReference>
<keyword evidence="7" id="KW-1185">Reference proteome</keyword>
<comment type="caution">
    <text evidence="6">The sequence shown here is derived from an EMBL/GenBank/DDBJ whole genome shotgun (WGS) entry which is preliminary data.</text>
</comment>
<evidence type="ECO:0000313" key="7">
    <source>
        <dbReference type="Proteomes" id="UP000286678"/>
    </source>
</evidence>
<evidence type="ECO:0000256" key="1">
    <source>
        <dbReference type="ARBA" id="ARBA00007583"/>
    </source>
</evidence>
<feature type="domain" description="Stealth protein CR2 conserved region 2" evidence="4">
    <location>
        <begin position="63"/>
        <end position="170"/>
    </location>
</feature>
<protein>
    <submittedName>
        <fullName evidence="6">Capsular biosynthesis protein</fullName>
    </submittedName>
</protein>
<dbReference type="Pfam" id="PF17101">
    <property type="entry name" value="Stealth_CR1"/>
    <property type="match status" value="1"/>
</dbReference>
<dbReference type="Pfam" id="PF11380">
    <property type="entry name" value="Stealth_CR2"/>
    <property type="match status" value="1"/>
</dbReference>
<dbReference type="InterPro" id="IPR031358">
    <property type="entry name" value="Stealth_CR1"/>
</dbReference>
<keyword evidence="3" id="KW-0270">Exopolysaccharide synthesis</keyword>
<evidence type="ECO:0000259" key="4">
    <source>
        <dbReference type="Pfam" id="PF11380"/>
    </source>
</evidence>
<evidence type="ECO:0000256" key="3">
    <source>
        <dbReference type="ARBA" id="ARBA00023169"/>
    </source>
</evidence>
<reference evidence="7" key="1">
    <citation type="journal article" date="2018" name="Front. Microbiol.">
        <title>Genome-Based Analysis Reveals the Taxonomy and Diversity of the Family Idiomarinaceae.</title>
        <authorList>
            <person name="Liu Y."/>
            <person name="Lai Q."/>
            <person name="Shao Z."/>
        </authorList>
    </citation>
    <scope>NUCLEOTIDE SEQUENCE [LARGE SCALE GENOMIC DNA]</scope>
    <source>
        <strain evidence="7">SW15</strain>
    </source>
</reference>
<dbReference type="OrthoDB" id="9776077at2"/>
<evidence type="ECO:0000313" key="6">
    <source>
        <dbReference type="EMBL" id="RUO45843.1"/>
    </source>
</evidence>
<dbReference type="AlphaFoldDB" id="A0A432XAU2"/>
<dbReference type="InterPro" id="IPR021520">
    <property type="entry name" value="Stealth_CR2"/>
</dbReference>
<dbReference type="GO" id="GO:0000271">
    <property type="term" value="P:polysaccharide biosynthetic process"/>
    <property type="evidence" value="ECO:0007669"/>
    <property type="project" value="UniProtKB-KW"/>
</dbReference>
<dbReference type="PANTHER" id="PTHR24045">
    <property type="match status" value="1"/>
</dbReference>